<feature type="domain" description="Alpha-D-phosphohexomutase alpha/beta/alpha" evidence="6">
    <location>
        <begin position="16"/>
        <end position="63"/>
    </location>
</feature>
<dbReference type="InterPro" id="IPR036900">
    <property type="entry name" value="A-D-PHexomutase_C_sf"/>
</dbReference>
<dbReference type="Gene3D" id="3.30.310.50">
    <property type="entry name" value="Alpha-D-phosphohexomutase, C-terminal domain"/>
    <property type="match status" value="1"/>
</dbReference>
<dbReference type="PANTHER" id="PTHR43771">
    <property type="entry name" value="PHOSPHOMANNOMUTASE"/>
    <property type="match status" value="1"/>
</dbReference>
<evidence type="ECO:0000256" key="2">
    <source>
        <dbReference type="ARBA" id="ARBA00022553"/>
    </source>
</evidence>
<sequence>MRYIGRYPFKVFINLFTGKMSGHFFFADEYYGYDDALYTAARLLRLLSREERPLSGLLASVPRYCATPETRIPCADECKAEVVSGVIEYFRQKGYEVIDVDGARVIFPGG</sequence>
<evidence type="ECO:0000259" key="6">
    <source>
        <dbReference type="Pfam" id="PF02880"/>
    </source>
</evidence>
<evidence type="ECO:0000256" key="5">
    <source>
        <dbReference type="ARBA" id="ARBA00023235"/>
    </source>
</evidence>
<dbReference type="EMBL" id="PVXM01000046">
    <property type="protein sequence ID" value="PRR70680.1"/>
    <property type="molecule type" value="Genomic_DNA"/>
</dbReference>
<keyword evidence="2" id="KW-0597">Phosphoprotein</keyword>
<dbReference type="Proteomes" id="UP000238415">
    <property type="component" value="Unassembled WGS sequence"/>
</dbReference>
<dbReference type="SUPFAM" id="SSF53738">
    <property type="entry name" value="Phosphoglucomutase, first 3 domains"/>
    <property type="match status" value="1"/>
</dbReference>
<accession>A0A2T0ANS7</accession>
<name>A0A2T0ANS7_9FIRM</name>
<dbReference type="SUPFAM" id="SSF55957">
    <property type="entry name" value="Phosphoglucomutase, C-terminal domain"/>
    <property type="match status" value="1"/>
</dbReference>
<evidence type="ECO:0000256" key="3">
    <source>
        <dbReference type="ARBA" id="ARBA00022723"/>
    </source>
</evidence>
<dbReference type="AlphaFoldDB" id="A0A2T0ANS7"/>
<dbReference type="Pfam" id="PF02880">
    <property type="entry name" value="PGM_PMM_III"/>
    <property type="match status" value="1"/>
</dbReference>
<keyword evidence="5 7" id="KW-0413">Isomerase</keyword>
<reference evidence="7 8" key="1">
    <citation type="submission" date="2018-03" db="EMBL/GenBank/DDBJ databases">
        <title>Genome sequence of Moorella humiferrea DSM 23265.</title>
        <authorList>
            <person name="Poehlein A."/>
            <person name="Daniel R."/>
        </authorList>
    </citation>
    <scope>NUCLEOTIDE SEQUENCE [LARGE SCALE GENOMIC DNA]</scope>
    <source>
        <strain evidence="7 8">DSM 23265</strain>
    </source>
</reference>
<dbReference type="InterPro" id="IPR005846">
    <property type="entry name" value="A-D-PHexomutase_a/b/a-III"/>
</dbReference>
<keyword evidence="8" id="KW-1185">Reference proteome</keyword>
<evidence type="ECO:0000313" key="8">
    <source>
        <dbReference type="Proteomes" id="UP000238415"/>
    </source>
</evidence>
<dbReference type="GO" id="GO:0004614">
    <property type="term" value="F:phosphoglucomutase activity"/>
    <property type="evidence" value="ECO:0007669"/>
    <property type="project" value="UniProtKB-EC"/>
</dbReference>
<comment type="cofactor">
    <cofactor evidence="1">
        <name>Mg(2+)</name>
        <dbReference type="ChEBI" id="CHEBI:18420"/>
    </cofactor>
</comment>
<evidence type="ECO:0000256" key="4">
    <source>
        <dbReference type="ARBA" id="ARBA00022842"/>
    </source>
</evidence>
<organism evidence="7 8">
    <name type="scientific">Neomoorella humiferrea</name>
    <dbReference type="NCBI Taxonomy" id="676965"/>
    <lineage>
        <taxon>Bacteria</taxon>
        <taxon>Bacillati</taxon>
        <taxon>Bacillota</taxon>
        <taxon>Clostridia</taxon>
        <taxon>Neomoorellales</taxon>
        <taxon>Neomoorellaceae</taxon>
        <taxon>Neomoorella</taxon>
    </lineage>
</organism>
<protein>
    <submittedName>
        <fullName evidence="7">Phosphomannomutase/phosphoglucomutase</fullName>
        <ecNumber evidence="7">5.4.2.2</ecNumber>
    </submittedName>
</protein>
<evidence type="ECO:0000256" key="1">
    <source>
        <dbReference type="ARBA" id="ARBA00001946"/>
    </source>
</evidence>
<dbReference type="Gene3D" id="3.40.120.10">
    <property type="entry name" value="Alpha-D-Glucose-1,6-Bisphosphate, subunit A, domain 3"/>
    <property type="match status" value="1"/>
</dbReference>
<dbReference type="GO" id="GO:0046872">
    <property type="term" value="F:metal ion binding"/>
    <property type="evidence" value="ECO:0007669"/>
    <property type="project" value="UniProtKB-KW"/>
</dbReference>
<comment type="caution">
    <text evidence="7">The sequence shown here is derived from an EMBL/GenBank/DDBJ whole genome shotgun (WGS) entry which is preliminary data.</text>
</comment>
<evidence type="ECO:0000313" key="7">
    <source>
        <dbReference type="EMBL" id="PRR70680.1"/>
    </source>
</evidence>
<dbReference type="EC" id="5.4.2.2" evidence="7"/>
<keyword evidence="4" id="KW-0460">Magnesium</keyword>
<gene>
    <name evidence="7" type="primary">algC</name>
    <name evidence="7" type="ORF">MOHU_17870</name>
</gene>
<dbReference type="PANTHER" id="PTHR43771:SF2">
    <property type="entry name" value="PHOSPHOMANNOMUTASE_PHOSPHOGLUCOMUTASE"/>
    <property type="match status" value="1"/>
</dbReference>
<dbReference type="GO" id="GO:0005975">
    <property type="term" value="P:carbohydrate metabolic process"/>
    <property type="evidence" value="ECO:0007669"/>
    <property type="project" value="InterPro"/>
</dbReference>
<proteinExistence type="predicted"/>
<keyword evidence="3" id="KW-0479">Metal-binding</keyword>
<dbReference type="InterPro" id="IPR016055">
    <property type="entry name" value="A-D-PHexomutase_a/b/a-I/II/III"/>
</dbReference>